<dbReference type="OrthoDB" id="10062286at2759"/>
<keyword evidence="8" id="KW-0479">Metal-binding</keyword>
<evidence type="ECO:0000256" key="12">
    <source>
        <dbReference type="ARBA" id="ARBA00045850"/>
    </source>
</evidence>
<name>A0A2G8JHU3_STIJA</name>
<dbReference type="STRING" id="307972.A0A2G8JHU3"/>
<evidence type="ECO:0000256" key="11">
    <source>
        <dbReference type="ARBA" id="ARBA00030126"/>
    </source>
</evidence>
<comment type="function">
    <text evidence="12">Transposase-derived protein that may have nuclease activity. Does not have transposase activity.</text>
</comment>
<evidence type="ECO:0000256" key="1">
    <source>
        <dbReference type="ARBA" id="ARBA00001968"/>
    </source>
</evidence>
<accession>A0A2G8JHU3</accession>
<evidence type="ECO:0000256" key="6">
    <source>
        <dbReference type="ARBA" id="ARBA00022490"/>
    </source>
</evidence>
<reference evidence="14 15" key="1">
    <citation type="journal article" date="2017" name="PLoS Biol.">
        <title>The sea cucumber genome provides insights into morphological evolution and visceral regeneration.</title>
        <authorList>
            <person name="Zhang X."/>
            <person name="Sun L."/>
            <person name="Yuan J."/>
            <person name="Sun Y."/>
            <person name="Gao Y."/>
            <person name="Zhang L."/>
            <person name="Li S."/>
            <person name="Dai H."/>
            <person name="Hamel J.F."/>
            <person name="Liu C."/>
            <person name="Yu Y."/>
            <person name="Liu S."/>
            <person name="Lin W."/>
            <person name="Guo K."/>
            <person name="Jin S."/>
            <person name="Xu P."/>
            <person name="Storey K.B."/>
            <person name="Huan P."/>
            <person name="Zhang T."/>
            <person name="Zhou Y."/>
            <person name="Zhang J."/>
            <person name="Lin C."/>
            <person name="Li X."/>
            <person name="Xing L."/>
            <person name="Huo D."/>
            <person name="Sun M."/>
            <person name="Wang L."/>
            <person name="Mercier A."/>
            <person name="Li F."/>
            <person name="Yang H."/>
            <person name="Xiang J."/>
        </authorList>
    </citation>
    <scope>NUCLEOTIDE SEQUENCE [LARGE SCALE GENOMIC DNA]</scope>
    <source>
        <strain evidence="14">Shaxun</strain>
        <tissue evidence="14">Muscle</tissue>
    </source>
</reference>
<organism evidence="14 15">
    <name type="scientific">Stichopus japonicus</name>
    <name type="common">Sea cucumber</name>
    <dbReference type="NCBI Taxonomy" id="307972"/>
    <lineage>
        <taxon>Eukaryota</taxon>
        <taxon>Metazoa</taxon>
        <taxon>Echinodermata</taxon>
        <taxon>Eleutherozoa</taxon>
        <taxon>Echinozoa</taxon>
        <taxon>Holothuroidea</taxon>
        <taxon>Aspidochirotacea</taxon>
        <taxon>Aspidochirotida</taxon>
        <taxon>Stichopodidae</taxon>
        <taxon>Apostichopus</taxon>
    </lineage>
</organism>
<keyword evidence="10" id="KW-0539">Nucleus</keyword>
<feature type="domain" description="DDE Tnp4" evidence="13">
    <location>
        <begin position="150"/>
        <end position="300"/>
    </location>
</feature>
<keyword evidence="9" id="KW-0378">Hydrolase</keyword>
<dbReference type="InterPro" id="IPR027806">
    <property type="entry name" value="HARBI1_dom"/>
</dbReference>
<evidence type="ECO:0000313" key="14">
    <source>
        <dbReference type="EMBL" id="PIK35311.1"/>
    </source>
</evidence>
<evidence type="ECO:0000259" key="13">
    <source>
        <dbReference type="Pfam" id="PF13359"/>
    </source>
</evidence>
<dbReference type="Proteomes" id="UP000230750">
    <property type="component" value="Unassembled WGS sequence"/>
</dbReference>
<dbReference type="InterPro" id="IPR026103">
    <property type="entry name" value="HARBI1_animal"/>
</dbReference>
<comment type="cofactor">
    <cofactor evidence="1">
        <name>a divalent metal cation</name>
        <dbReference type="ChEBI" id="CHEBI:60240"/>
    </cofactor>
</comment>
<dbReference type="GO" id="GO:0046872">
    <property type="term" value="F:metal ion binding"/>
    <property type="evidence" value="ECO:0007669"/>
    <property type="project" value="UniProtKB-KW"/>
</dbReference>
<dbReference type="AlphaFoldDB" id="A0A2G8JHU3"/>
<comment type="caution">
    <text evidence="14">The sequence shown here is derived from an EMBL/GenBank/DDBJ whole genome shotgun (WGS) entry which is preliminary data.</text>
</comment>
<dbReference type="PRINTS" id="PR02086">
    <property type="entry name" value="PUTNUCHARBI1"/>
</dbReference>
<dbReference type="EMBL" id="MRZV01001932">
    <property type="protein sequence ID" value="PIK35311.1"/>
    <property type="molecule type" value="Genomic_DNA"/>
</dbReference>
<evidence type="ECO:0000256" key="8">
    <source>
        <dbReference type="ARBA" id="ARBA00022723"/>
    </source>
</evidence>
<proteinExistence type="inferred from homology"/>
<evidence type="ECO:0000256" key="10">
    <source>
        <dbReference type="ARBA" id="ARBA00023242"/>
    </source>
</evidence>
<evidence type="ECO:0000256" key="9">
    <source>
        <dbReference type="ARBA" id="ARBA00022801"/>
    </source>
</evidence>
<dbReference type="GO" id="GO:0005737">
    <property type="term" value="C:cytoplasm"/>
    <property type="evidence" value="ECO:0007669"/>
    <property type="project" value="UniProtKB-SubCell"/>
</dbReference>
<protein>
    <recommendedName>
        <fullName evidence="5">Putative nuclease HARBI1</fullName>
    </recommendedName>
    <alternativeName>
        <fullName evidence="11">Harbinger transposase-derived nuclease</fullName>
    </alternativeName>
</protein>
<evidence type="ECO:0000313" key="15">
    <source>
        <dbReference type="Proteomes" id="UP000230750"/>
    </source>
</evidence>
<gene>
    <name evidence="14" type="ORF">BSL78_27866</name>
</gene>
<dbReference type="PANTHER" id="PTHR22930">
    <property type="match status" value="1"/>
</dbReference>
<sequence>MAALQMILGERVAAGLRRERIFRDRNYPLDNFNDEDMHERYRFTRRGLMRLMDLLAAGLNHPTKRSHAIDGRLQICIALRFYATGTVHTGHGDHHGVSKASACRIVRRVSSLLIRMKGDVIRFPTTPQEVMATQRGFSDVAGFPRIVSAVDCTHVLLKGSRLGEDAYVYINRKRVKSINVQLMCNSRYKITNVVARWPGSAHDSRILQHSNIGQEFEAGNKQGILIGDSGYPLKPWLMTPIAEPQSPAEISYNRAHPRTRVFIEQVNGQLKMKFPCLMVGLHVGPKQACRTIVACAVLFNLAKDMQEPEHELNQHLPDDPHAEIYPGAARAAGLAIRAQIAQDIHNRL</sequence>
<evidence type="ECO:0000256" key="3">
    <source>
        <dbReference type="ARBA" id="ARBA00004496"/>
    </source>
</evidence>
<dbReference type="GO" id="GO:0004518">
    <property type="term" value="F:nuclease activity"/>
    <property type="evidence" value="ECO:0007669"/>
    <property type="project" value="UniProtKB-KW"/>
</dbReference>
<keyword evidence="6" id="KW-0963">Cytoplasm</keyword>
<keyword evidence="15" id="KW-1185">Reference proteome</keyword>
<dbReference type="GO" id="GO:0016787">
    <property type="term" value="F:hydrolase activity"/>
    <property type="evidence" value="ECO:0007669"/>
    <property type="project" value="UniProtKB-KW"/>
</dbReference>
<evidence type="ECO:0000256" key="4">
    <source>
        <dbReference type="ARBA" id="ARBA00006958"/>
    </source>
</evidence>
<evidence type="ECO:0000256" key="2">
    <source>
        <dbReference type="ARBA" id="ARBA00004123"/>
    </source>
</evidence>
<dbReference type="Pfam" id="PF13359">
    <property type="entry name" value="DDE_Tnp_4"/>
    <property type="match status" value="1"/>
</dbReference>
<evidence type="ECO:0000256" key="7">
    <source>
        <dbReference type="ARBA" id="ARBA00022722"/>
    </source>
</evidence>
<comment type="similarity">
    <text evidence="4">Belongs to the HARBI1 family.</text>
</comment>
<keyword evidence="7" id="KW-0540">Nuclease</keyword>
<dbReference type="GO" id="GO:0005634">
    <property type="term" value="C:nucleus"/>
    <property type="evidence" value="ECO:0007669"/>
    <property type="project" value="UniProtKB-SubCell"/>
</dbReference>
<comment type="subcellular location">
    <subcellularLocation>
        <location evidence="3">Cytoplasm</location>
    </subcellularLocation>
    <subcellularLocation>
        <location evidence="2">Nucleus</location>
    </subcellularLocation>
</comment>
<evidence type="ECO:0000256" key="5">
    <source>
        <dbReference type="ARBA" id="ARBA00015519"/>
    </source>
</evidence>
<dbReference type="PANTHER" id="PTHR22930:SF227">
    <property type="entry name" value="DDE TNP4 DOMAIN-CONTAINING PROTEIN"/>
    <property type="match status" value="1"/>
</dbReference>
<dbReference type="InterPro" id="IPR045249">
    <property type="entry name" value="HARBI1-like"/>
</dbReference>